<evidence type="ECO:0000256" key="1">
    <source>
        <dbReference type="SAM" id="MobiDB-lite"/>
    </source>
</evidence>
<feature type="region of interest" description="Disordered" evidence="1">
    <location>
        <begin position="412"/>
        <end position="441"/>
    </location>
</feature>
<accession>A0ABW2KVC7</accession>
<dbReference type="Proteomes" id="UP001596456">
    <property type="component" value="Unassembled WGS sequence"/>
</dbReference>
<feature type="domain" description="Glucuronosyltransferase GumK N-terminal" evidence="2">
    <location>
        <begin position="42"/>
        <end position="211"/>
    </location>
</feature>
<dbReference type="SUPFAM" id="SSF53756">
    <property type="entry name" value="UDP-Glycosyltransferase/glycogen phosphorylase"/>
    <property type="match status" value="1"/>
</dbReference>
<dbReference type="Gene3D" id="3.40.50.2000">
    <property type="entry name" value="Glycogen Phosphorylase B"/>
    <property type="match status" value="1"/>
</dbReference>
<keyword evidence="4" id="KW-1185">Reference proteome</keyword>
<feature type="compositionally biased region" description="Low complexity" evidence="1">
    <location>
        <begin position="414"/>
        <end position="425"/>
    </location>
</feature>
<dbReference type="RefSeq" id="WP_377359462.1">
    <property type="nucleotide sequence ID" value="NZ_JBHTCM010000010.1"/>
</dbReference>
<comment type="caution">
    <text evidence="3">The sequence shown here is derived from an EMBL/GenBank/DDBJ whole genome shotgun (WGS) entry which is preliminary data.</text>
</comment>
<dbReference type="InterPro" id="IPR054299">
    <property type="entry name" value="GumK_N"/>
</dbReference>
<dbReference type="Gene3D" id="3.40.50.11010">
    <property type="match status" value="1"/>
</dbReference>
<evidence type="ECO:0000259" key="2">
    <source>
        <dbReference type="Pfam" id="PF22059"/>
    </source>
</evidence>
<protein>
    <recommendedName>
        <fullName evidence="2">Glucuronosyltransferase GumK N-terminal domain-containing protein</fullName>
    </recommendedName>
</protein>
<gene>
    <name evidence="3" type="ORF">ACFQPS_12600</name>
</gene>
<dbReference type="EMBL" id="JBHTCM010000010">
    <property type="protein sequence ID" value="MFC7334004.1"/>
    <property type="molecule type" value="Genomic_DNA"/>
</dbReference>
<evidence type="ECO:0000313" key="3">
    <source>
        <dbReference type="EMBL" id="MFC7334004.1"/>
    </source>
</evidence>
<name>A0ABW2KVC7_9PROT</name>
<sequence length="441" mass="48478">MRSPDDPMPDRPMPDRQLPADLPPGSGPRGQAETPAPRRAVLLSGHYYASRRRANFHFLADALVAQGWDVTFATTQISPISRLRGDPRFEYPVRAEANRPVPVRPGLTSHVWYTPYHVFHLRHPLADRLTLPLAALWARLPMPGLEQALRRADLVVVESTGALLLVERIRRLNPRARLVYRVSDDIRNLGQHRAVIAAEERVAPLFDLISAPSRYSVERFAALGTARLHPHGIDAAAFDAPCPDPYRALRGGGTGGGLRGGGLHAVSVGHSFYDPELVAVAAEQFPHWTFHVIGRVPRTGDRPNIRWYGEMPFRETIPYIVHADIGLAPYTYREGAETLADSSLKLMQYTWCRLPAVAPDFATRPDRPHVVGYRPGDRASIRHALLAAAKVDRAGISRAGIAGWDALARRIAGPDDAPADDAPVPETGQEAPWPAAAGYGR</sequence>
<reference evidence="4" key="1">
    <citation type="journal article" date="2019" name="Int. J. Syst. Evol. Microbiol.">
        <title>The Global Catalogue of Microorganisms (GCM) 10K type strain sequencing project: providing services to taxonomists for standard genome sequencing and annotation.</title>
        <authorList>
            <consortium name="The Broad Institute Genomics Platform"/>
            <consortium name="The Broad Institute Genome Sequencing Center for Infectious Disease"/>
            <person name="Wu L."/>
            <person name="Ma J."/>
        </authorList>
    </citation>
    <scope>NUCLEOTIDE SEQUENCE [LARGE SCALE GENOMIC DNA]</scope>
    <source>
        <strain evidence="4">CGMCC 1.16275</strain>
    </source>
</reference>
<organism evidence="3 4">
    <name type="scientific">Rhodocista pekingensis</name>
    <dbReference type="NCBI Taxonomy" id="201185"/>
    <lineage>
        <taxon>Bacteria</taxon>
        <taxon>Pseudomonadati</taxon>
        <taxon>Pseudomonadota</taxon>
        <taxon>Alphaproteobacteria</taxon>
        <taxon>Rhodospirillales</taxon>
        <taxon>Azospirillaceae</taxon>
        <taxon>Rhodocista</taxon>
    </lineage>
</organism>
<feature type="compositionally biased region" description="Basic and acidic residues" evidence="1">
    <location>
        <begin position="1"/>
        <end position="14"/>
    </location>
</feature>
<dbReference type="Pfam" id="PF22059">
    <property type="entry name" value="GumK_N"/>
    <property type="match status" value="1"/>
</dbReference>
<feature type="region of interest" description="Disordered" evidence="1">
    <location>
        <begin position="1"/>
        <end position="37"/>
    </location>
</feature>
<evidence type="ECO:0000313" key="4">
    <source>
        <dbReference type="Proteomes" id="UP001596456"/>
    </source>
</evidence>
<proteinExistence type="predicted"/>